<evidence type="ECO:0000313" key="5">
    <source>
        <dbReference type="Proteomes" id="UP000028252"/>
    </source>
</evidence>
<reference evidence="4 5" key="1">
    <citation type="submission" date="2014-04" db="EMBL/GenBank/DDBJ databases">
        <title>Marinobacterium kochiensis sp. nov., isolated from sediment sample collected from Kochi backwaters in Kerala, India.</title>
        <authorList>
            <person name="Singh A."/>
            <person name="Pinnaka A.K."/>
        </authorList>
    </citation>
    <scope>NUCLEOTIDE SEQUENCE [LARGE SCALE GENOMIC DNA]</scope>
    <source>
        <strain evidence="4 5">AK27</strain>
    </source>
</reference>
<dbReference type="InterPro" id="IPR006140">
    <property type="entry name" value="D-isomer_DH_NAD-bd"/>
</dbReference>
<dbReference type="EC" id="1.1.1.95" evidence="4"/>
<evidence type="ECO:0000259" key="3">
    <source>
        <dbReference type="Pfam" id="PF02826"/>
    </source>
</evidence>
<sequence>MQQIPFIADIDAHEHALWLESLKVALPELEILPSTDFSDARAREARFAIVANPKPSELRRFSSLIWVQSLWAGVEKMVRMPELENIAIVRMQDPELARIMAEAVLAWTLYLHRDMPLYARQQREQLWRQHLYTPTSERTVGILGTGNLGQAAARALMANGFDVCTWSRSPDQTEQTRHFAGKAQLDEMLGNCDILVILLPLTEETQQLLNNDRLAALKPGASLINFARAAIVDYPALMQQLDCGALKHAVLDVFETEPLPADDPLWAHPDITLLPHISGPTDIKSASRIVQANIRRYLADGDVPEAVDYRRGY</sequence>
<dbReference type="PANTHER" id="PTHR43333">
    <property type="entry name" value="2-HACID_DH_C DOMAIN-CONTAINING PROTEIN"/>
    <property type="match status" value="1"/>
</dbReference>
<dbReference type="PROSITE" id="PS00065">
    <property type="entry name" value="D_2_HYDROXYACID_DH_1"/>
    <property type="match status" value="1"/>
</dbReference>
<proteinExistence type="predicted"/>
<organism evidence="4 5">
    <name type="scientific">Marinobacterium lacunae</name>
    <dbReference type="NCBI Taxonomy" id="1232683"/>
    <lineage>
        <taxon>Bacteria</taxon>
        <taxon>Pseudomonadati</taxon>
        <taxon>Pseudomonadota</taxon>
        <taxon>Gammaproteobacteria</taxon>
        <taxon>Oceanospirillales</taxon>
        <taxon>Oceanospirillaceae</taxon>
        <taxon>Marinobacterium</taxon>
    </lineage>
</organism>
<dbReference type="EMBL" id="JMQN01000036">
    <property type="protein sequence ID" value="KEA63544.1"/>
    <property type="molecule type" value="Genomic_DNA"/>
</dbReference>
<dbReference type="STRING" id="1232683.ADIMK_2323"/>
<dbReference type="Gene3D" id="3.40.50.720">
    <property type="entry name" value="NAD(P)-binding Rossmann-like Domain"/>
    <property type="match status" value="2"/>
</dbReference>
<dbReference type="GO" id="GO:0004617">
    <property type="term" value="F:phosphoglycerate dehydrogenase activity"/>
    <property type="evidence" value="ECO:0007669"/>
    <property type="project" value="UniProtKB-EC"/>
</dbReference>
<dbReference type="RefSeq" id="WP_051692886.1">
    <property type="nucleotide sequence ID" value="NZ_JMQN01000036.1"/>
</dbReference>
<dbReference type="PATRIC" id="fig|1232683.4.peg.2282"/>
<dbReference type="PANTHER" id="PTHR43333:SF1">
    <property type="entry name" value="D-ISOMER SPECIFIC 2-HYDROXYACID DEHYDROGENASE NAD-BINDING DOMAIN-CONTAINING PROTEIN"/>
    <property type="match status" value="1"/>
</dbReference>
<dbReference type="Pfam" id="PF02826">
    <property type="entry name" value="2-Hacid_dh_C"/>
    <property type="match status" value="1"/>
</dbReference>
<dbReference type="Proteomes" id="UP000028252">
    <property type="component" value="Unassembled WGS sequence"/>
</dbReference>
<protein>
    <submittedName>
        <fullName evidence="4">D-3-phosphoglycerate dehydrogenase</fullName>
        <ecNumber evidence="4">1.1.1.95</ecNumber>
    </submittedName>
</protein>
<dbReference type="AlphaFoldDB" id="A0A081FYD9"/>
<dbReference type="eggNOG" id="COG0111">
    <property type="taxonomic scope" value="Bacteria"/>
</dbReference>
<dbReference type="OrthoDB" id="9787219at2"/>
<feature type="domain" description="D-isomer specific 2-hydroxyacid dehydrogenase NAD-binding" evidence="3">
    <location>
        <begin position="107"/>
        <end position="278"/>
    </location>
</feature>
<comment type="caution">
    <text evidence="4">The sequence shown here is derived from an EMBL/GenBank/DDBJ whole genome shotgun (WGS) entry which is preliminary data.</text>
</comment>
<keyword evidence="5" id="KW-1185">Reference proteome</keyword>
<evidence type="ECO:0000256" key="2">
    <source>
        <dbReference type="ARBA" id="ARBA00023027"/>
    </source>
</evidence>
<accession>A0A081FYD9</accession>
<dbReference type="InterPro" id="IPR036291">
    <property type="entry name" value="NAD(P)-bd_dom_sf"/>
</dbReference>
<gene>
    <name evidence="4" type="ORF">ADIMK_2323</name>
</gene>
<dbReference type="GO" id="GO:0051287">
    <property type="term" value="F:NAD binding"/>
    <property type="evidence" value="ECO:0007669"/>
    <property type="project" value="InterPro"/>
</dbReference>
<keyword evidence="2" id="KW-0520">NAD</keyword>
<dbReference type="SUPFAM" id="SSF51735">
    <property type="entry name" value="NAD(P)-binding Rossmann-fold domains"/>
    <property type="match status" value="1"/>
</dbReference>
<keyword evidence="1 4" id="KW-0560">Oxidoreductase</keyword>
<evidence type="ECO:0000313" key="4">
    <source>
        <dbReference type="EMBL" id="KEA63544.1"/>
    </source>
</evidence>
<dbReference type="InterPro" id="IPR029752">
    <property type="entry name" value="D-isomer_DH_CS1"/>
</dbReference>
<evidence type="ECO:0000256" key="1">
    <source>
        <dbReference type="ARBA" id="ARBA00023002"/>
    </source>
</evidence>
<dbReference type="CDD" id="cd12164">
    <property type="entry name" value="GDH_like_2"/>
    <property type="match status" value="1"/>
</dbReference>
<name>A0A081FYD9_9GAMM</name>